<gene>
    <name evidence="2" type="ORF">Tci_007492</name>
</gene>
<dbReference type="GO" id="GO:0003964">
    <property type="term" value="F:RNA-directed DNA polymerase activity"/>
    <property type="evidence" value="ECO:0007669"/>
    <property type="project" value="UniProtKB-KW"/>
</dbReference>
<feature type="compositionally biased region" description="Basic and acidic residues" evidence="1">
    <location>
        <begin position="680"/>
        <end position="696"/>
    </location>
</feature>
<feature type="region of interest" description="Disordered" evidence="1">
    <location>
        <begin position="211"/>
        <end position="264"/>
    </location>
</feature>
<keyword evidence="2" id="KW-0695">RNA-directed DNA polymerase</keyword>
<organism evidence="2">
    <name type="scientific">Tanacetum cinerariifolium</name>
    <name type="common">Dalmatian daisy</name>
    <name type="synonym">Chrysanthemum cinerariifolium</name>
    <dbReference type="NCBI Taxonomy" id="118510"/>
    <lineage>
        <taxon>Eukaryota</taxon>
        <taxon>Viridiplantae</taxon>
        <taxon>Streptophyta</taxon>
        <taxon>Embryophyta</taxon>
        <taxon>Tracheophyta</taxon>
        <taxon>Spermatophyta</taxon>
        <taxon>Magnoliopsida</taxon>
        <taxon>eudicotyledons</taxon>
        <taxon>Gunneridae</taxon>
        <taxon>Pentapetalae</taxon>
        <taxon>asterids</taxon>
        <taxon>campanulids</taxon>
        <taxon>Asterales</taxon>
        <taxon>Asteraceae</taxon>
        <taxon>Asteroideae</taxon>
        <taxon>Anthemideae</taxon>
        <taxon>Anthemidinae</taxon>
        <taxon>Tanacetum</taxon>
    </lineage>
</organism>
<evidence type="ECO:0000256" key="1">
    <source>
        <dbReference type="SAM" id="MobiDB-lite"/>
    </source>
</evidence>
<proteinExistence type="predicted"/>
<feature type="region of interest" description="Disordered" evidence="1">
    <location>
        <begin position="668"/>
        <end position="705"/>
    </location>
</feature>
<feature type="compositionally biased region" description="Low complexity" evidence="1">
    <location>
        <begin position="217"/>
        <end position="227"/>
    </location>
</feature>
<protein>
    <submittedName>
        <fullName evidence="2">RNA-directed DNA polymerase, eukaryota, reverse transcriptase zinc-binding domain protein</fullName>
    </submittedName>
</protein>
<accession>A0A6L2JIN7</accession>
<dbReference type="EMBL" id="BKCJ010000699">
    <property type="protein sequence ID" value="GEU35514.1"/>
    <property type="molecule type" value="Genomic_DNA"/>
</dbReference>
<comment type="caution">
    <text evidence="2">The sequence shown here is derived from an EMBL/GenBank/DDBJ whole genome shotgun (WGS) entry which is preliminary data.</text>
</comment>
<name>A0A6L2JIN7_TANCI</name>
<feature type="compositionally biased region" description="Low complexity" evidence="1">
    <location>
        <begin position="235"/>
        <end position="250"/>
    </location>
</feature>
<reference evidence="2" key="1">
    <citation type="journal article" date="2019" name="Sci. Rep.">
        <title>Draft genome of Tanacetum cinerariifolium, the natural source of mosquito coil.</title>
        <authorList>
            <person name="Yamashiro T."/>
            <person name="Shiraishi A."/>
            <person name="Satake H."/>
            <person name="Nakayama K."/>
        </authorList>
    </citation>
    <scope>NUCLEOTIDE SEQUENCE</scope>
</reference>
<keyword evidence="2" id="KW-0808">Transferase</keyword>
<sequence length="844" mass="95136">MVSYLTKSDASKGFTQIIDFLNGSYLKFALTVNPNMYVSCIKQFWNTIAIKQINDVTRLQALVDKKKVVVTEAAIREVLRLDDAEGVDCLPNEEIFTELARMGYEKPSTKLTFYKAFFSSQWKFLIYTIMQCMSDLLTHTTKYASPTLTQKVFANMRRVGKGFSGVETPLFEGMLVDQEIEEEGDEDEHVEDVTAGDDALVDDTAAHGEVPTVTQAPSIPSPTLTIPPSQPPQDIPSTSQVQQTPLQSPQVQPPSPQPQPQQQAADFPMSLLQEALDACAALTRRVEHLEYDKIAQALEITKLKRRMIDKMDKDDAVVLMDEKEEDTKVEEAKVDEILAATLTAAPTRVTAAPSRRRKGVIIRDPKKELTTSEIIPAEAKSKDKGKGILVEEPKPLKKKQHIEMDEEYARKLHAELNKDIDWDVAIDYVKLKAKEDPVVKRYQAIKRKPPTEAQARKNMMVYLKNVDGFKLDYFKGISYDDIQKAAKRRKMNEEVEDLKRHLEIVPDEDDDVYTEATPLARKVHVVDYEIIELNNKPYYKIIRADGTHQLYISFLTLLKNCDIEDLEALWNLVKERCTCLSLEESKDYTWSSKGQELEATGIMWCAYHNLYNHAADFVSRKKVPTLKVYSRPDAECCFLTAKGRGCGKGVNDNHNSVLDDSCTTSKRVKDGIGSPSTVVSHEEPNSRDSLGGKHNTESAANPNLGYTSQKSVTFRTLVTPAGNGADVVVSNESVSLVNERISNTVYRFFLDKRVAYPVVKNYVKNTWSKFGLVKSIMTKDSDSDVKVAYDETAQFMASGGVNDASLYEDEDYDNYDTYDIEGLTKQELAFGDMMDINLYGRGRR</sequence>
<dbReference type="AlphaFoldDB" id="A0A6L2JIN7"/>
<evidence type="ECO:0000313" key="2">
    <source>
        <dbReference type="EMBL" id="GEU35514.1"/>
    </source>
</evidence>
<keyword evidence="2" id="KW-0548">Nucleotidyltransferase</keyword>